<proteinExistence type="predicted"/>
<protein>
    <submittedName>
        <fullName evidence="2">Acyl carrier protein</fullName>
    </submittedName>
</protein>
<feature type="domain" description="Carrier" evidence="1">
    <location>
        <begin position="12"/>
        <end position="91"/>
    </location>
</feature>
<dbReference type="SUPFAM" id="SSF47336">
    <property type="entry name" value="ACP-like"/>
    <property type="match status" value="1"/>
</dbReference>
<sequence>MMNFDAGVVEAMDVIPQLRKFLETESAAASSASTVLPDDDLLELGLIDSLTLLKLVSFLEQSFGISVFDEDLIKENFSTMNNIQIFITNKIENKGQS</sequence>
<dbReference type="PROSITE" id="PS50075">
    <property type="entry name" value="CARRIER"/>
    <property type="match status" value="1"/>
</dbReference>
<dbReference type="Proteomes" id="UP000533469">
    <property type="component" value="Unassembled WGS sequence"/>
</dbReference>
<accession>A0A839ZAC2</accession>
<reference evidence="2 3" key="1">
    <citation type="submission" date="2020-08" db="EMBL/GenBank/DDBJ databases">
        <title>Genomic Encyclopedia of Type Strains, Phase IV (KMG-IV): sequencing the most valuable type-strain genomes for metagenomic binning, comparative biology and taxonomic classification.</title>
        <authorList>
            <person name="Goeker M."/>
        </authorList>
    </citation>
    <scope>NUCLEOTIDE SEQUENCE [LARGE SCALE GENOMIC DNA]</scope>
    <source>
        <strain evidence="2 3">DSM 5895</strain>
    </source>
</reference>
<evidence type="ECO:0000259" key="1">
    <source>
        <dbReference type="PROSITE" id="PS50075"/>
    </source>
</evidence>
<dbReference type="Pfam" id="PF00550">
    <property type="entry name" value="PP-binding"/>
    <property type="match status" value="1"/>
</dbReference>
<name>A0A839ZAC2_9HYPH</name>
<dbReference type="EMBL" id="JACICD010000004">
    <property type="protein sequence ID" value="MBB3771674.1"/>
    <property type="molecule type" value="Genomic_DNA"/>
</dbReference>
<organism evidence="2 3">
    <name type="scientific">Ancylobacter tetraedralis</name>
    <dbReference type="NCBI Taxonomy" id="217068"/>
    <lineage>
        <taxon>Bacteria</taxon>
        <taxon>Pseudomonadati</taxon>
        <taxon>Pseudomonadota</taxon>
        <taxon>Alphaproteobacteria</taxon>
        <taxon>Hyphomicrobiales</taxon>
        <taxon>Xanthobacteraceae</taxon>
        <taxon>Ancylobacter</taxon>
    </lineage>
</organism>
<comment type="caution">
    <text evidence="2">The sequence shown here is derived from an EMBL/GenBank/DDBJ whole genome shotgun (WGS) entry which is preliminary data.</text>
</comment>
<dbReference type="Gene3D" id="1.10.1200.10">
    <property type="entry name" value="ACP-like"/>
    <property type="match status" value="1"/>
</dbReference>
<dbReference type="InterPro" id="IPR036736">
    <property type="entry name" value="ACP-like_sf"/>
</dbReference>
<dbReference type="AlphaFoldDB" id="A0A839ZAC2"/>
<evidence type="ECO:0000313" key="2">
    <source>
        <dbReference type="EMBL" id="MBB3771674.1"/>
    </source>
</evidence>
<dbReference type="InterPro" id="IPR009081">
    <property type="entry name" value="PP-bd_ACP"/>
</dbReference>
<keyword evidence="3" id="KW-1185">Reference proteome</keyword>
<gene>
    <name evidence="2" type="ORF">FHS55_002283</name>
</gene>
<evidence type="ECO:0000313" key="3">
    <source>
        <dbReference type="Proteomes" id="UP000533469"/>
    </source>
</evidence>